<dbReference type="SUPFAM" id="SSF48452">
    <property type="entry name" value="TPR-like"/>
    <property type="match status" value="1"/>
</dbReference>
<dbReference type="EMBL" id="CP170721">
    <property type="protein sequence ID" value="XIA18404.1"/>
    <property type="molecule type" value="Genomic_DNA"/>
</dbReference>
<dbReference type="Gene3D" id="3.40.50.300">
    <property type="entry name" value="P-loop containing nucleotide triphosphate hydrolases"/>
    <property type="match status" value="1"/>
</dbReference>
<protein>
    <submittedName>
        <fullName evidence="4">Sulfotransferase</fullName>
    </submittedName>
</protein>
<dbReference type="SUPFAM" id="SSF52540">
    <property type="entry name" value="P-loop containing nucleoside triphosphate hydrolases"/>
    <property type="match status" value="1"/>
</dbReference>
<sequence length="523" mass="57132">MTSDRAAGLPAAARALLARASAALDAHDLPAAEAALDGVLAMLPDCAEALRMQGLVRHVRGDYVTAVAFLQRARALLPDDPLVRMNLATALFAAGEPATAMAGLERCCAKAPDFAPAWFNLGKMYMLQQRPAGAITALHRALDAEPGHVPARMLLAQAQASLGALGPAGDSYRAVLRLQPDLADAWVGLADLETASFGAADVAHLEQLLRSPLASQRARVCLGFALTRALEDQGDYAGAFRALRKANAQMYRALAWKPAKSRAQAQAMRRVFETRRTDAIDARLGEGMVFVVGMPQAGSLLTAQVLAAHPAVAVVDESNAVEEVLKAETQRRQQPRVQWMSQATPADWQRLGRDYLARAEAARGRKACLVDRTPGNWRLVGAILAMLPGARVVDSRRRALETCFACYRQLFLDRHEFSYDLDHVTGYWSDYDALCRHWRQLYPGRFLEHHYEAWRAEPALQVRRLLAFCALPFAPACVDVHGGGERHAGSVDALMRRDSERCAAYGVELKRLRALLGMRTADA</sequence>
<accession>A0AB74UVE1</accession>
<dbReference type="PANTHER" id="PTHR45586">
    <property type="entry name" value="TPR REPEAT-CONTAINING PROTEIN PA4667"/>
    <property type="match status" value="1"/>
</dbReference>
<organism evidence="4">
    <name type="scientific">Rhodanobacter sp. FW102-FHT14D07</name>
    <dbReference type="NCBI Taxonomy" id="3351462"/>
    <lineage>
        <taxon>Bacteria</taxon>
        <taxon>Pseudomonadati</taxon>
        <taxon>Pseudomonadota</taxon>
        <taxon>Gammaproteobacteria</taxon>
        <taxon>Lysobacterales</taxon>
        <taxon>Rhodanobacteraceae</taxon>
        <taxon>Rhodanobacter</taxon>
    </lineage>
</organism>
<dbReference type="SMART" id="SM00028">
    <property type="entry name" value="TPR"/>
    <property type="match status" value="5"/>
</dbReference>
<evidence type="ECO:0000313" key="4">
    <source>
        <dbReference type="EMBL" id="XIA18404.1"/>
    </source>
</evidence>
<evidence type="ECO:0000256" key="2">
    <source>
        <dbReference type="ARBA" id="ARBA00022803"/>
    </source>
</evidence>
<dbReference type="PROSITE" id="PS50005">
    <property type="entry name" value="TPR"/>
    <property type="match status" value="2"/>
</dbReference>
<keyword evidence="2 3" id="KW-0802">TPR repeat</keyword>
<reference evidence="4" key="1">
    <citation type="submission" date="2024-10" db="EMBL/GenBank/DDBJ databases">
        <authorList>
            <person name="Lesea H.P."/>
            <person name="Kuehl J.V."/>
            <person name="Chandonia J.-M."/>
        </authorList>
    </citation>
    <scope>NUCLEOTIDE SEQUENCE</scope>
    <source>
        <strain evidence="4">FW102-FHT14D07</strain>
    </source>
</reference>
<evidence type="ECO:0000256" key="1">
    <source>
        <dbReference type="ARBA" id="ARBA00022737"/>
    </source>
</evidence>
<proteinExistence type="predicted"/>
<dbReference type="InterPro" id="IPR051012">
    <property type="entry name" value="CellSynth/LPSAsmb/PSIAsmb"/>
</dbReference>
<dbReference type="InterPro" id="IPR011990">
    <property type="entry name" value="TPR-like_helical_dom_sf"/>
</dbReference>
<dbReference type="Pfam" id="PF13432">
    <property type="entry name" value="TPR_16"/>
    <property type="match status" value="2"/>
</dbReference>
<keyword evidence="1" id="KW-0677">Repeat</keyword>
<dbReference type="Pfam" id="PF13469">
    <property type="entry name" value="Sulfotransfer_3"/>
    <property type="match status" value="1"/>
</dbReference>
<gene>
    <name evidence="4" type="ORF">ACFYG5_17905</name>
</gene>
<feature type="repeat" description="TPR" evidence="3">
    <location>
        <begin position="47"/>
        <end position="80"/>
    </location>
</feature>
<dbReference type="AlphaFoldDB" id="A0AB74UVE1"/>
<name>A0AB74UVE1_9GAMM</name>
<feature type="repeat" description="TPR" evidence="3">
    <location>
        <begin position="115"/>
        <end position="148"/>
    </location>
</feature>
<dbReference type="InterPro" id="IPR019734">
    <property type="entry name" value="TPR_rpt"/>
</dbReference>
<evidence type="ECO:0000256" key="3">
    <source>
        <dbReference type="PROSITE-ProRule" id="PRU00339"/>
    </source>
</evidence>
<dbReference type="InterPro" id="IPR027417">
    <property type="entry name" value="P-loop_NTPase"/>
</dbReference>
<dbReference type="Pfam" id="PF13428">
    <property type="entry name" value="TPR_14"/>
    <property type="match status" value="1"/>
</dbReference>
<dbReference type="Gene3D" id="1.25.40.10">
    <property type="entry name" value="Tetratricopeptide repeat domain"/>
    <property type="match status" value="2"/>
</dbReference>
<dbReference type="PANTHER" id="PTHR45586:SF1">
    <property type="entry name" value="LIPOPOLYSACCHARIDE ASSEMBLY PROTEIN B"/>
    <property type="match status" value="1"/>
</dbReference>
<dbReference type="RefSeq" id="WP_395120414.1">
    <property type="nucleotide sequence ID" value="NZ_CP170721.1"/>
</dbReference>